<protein>
    <submittedName>
        <fullName evidence="1">Phage head-tail connector protein</fullName>
    </submittedName>
</protein>
<dbReference type="Gene3D" id="1.10.3230.30">
    <property type="entry name" value="Phage gp6-like head-tail connector protein"/>
    <property type="match status" value="1"/>
</dbReference>
<dbReference type="InterPro" id="IPR021146">
    <property type="entry name" value="Phage_gp6-like_head-tail"/>
</dbReference>
<dbReference type="Proteomes" id="UP000632063">
    <property type="component" value="Unassembled WGS sequence"/>
</dbReference>
<evidence type="ECO:0000313" key="1">
    <source>
        <dbReference type="EMBL" id="MBD8893498.1"/>
    </source>
</evidence>
<sequence>MTATRVIEPVVEPVTLTEMKAHLRLTGTVEDAFLEQLIASARAQVEQETRRALITQSWRLYLDGWPLGRVVQLPVAPVQGISQILVFDEDGVPHALSEGDWRLDKSTSPARIRVKPGAGLPSSAVMSIEIDFTAGYGTAASDVPADLRQSVRLLAAHWFEYREAGTELAMASMPHGLDRLLAANRVRLL</sequence>
<dbReference type="NCBIfam" id="TIGR02215">
    <property type="entry name" value="phage_chp_gp8"/>
    <property type="match status" value="1"/>
</dbReference>
<keyword evidence="2" id="KW-1185">Reference proteome</keyword>
<dbReference type="Pfam" id="PF05135">
    <property type="entry name" value="Phage_connect_1"/>
    <property type="match status" value="1"/>
</dbReference>
<gene>
    <name evidence="1" type="ORF">IG616_18280</name>
</gene>
<comment type="caution">
    <text evidence="1">The sequence shown here is derived from an EMBL/GenBank/DDBJ whole genome shotgun (WGS) entry which is preliminary data.</text>
</comment>
<reference evidence="1 2" key="2">
    <citation type="journal article" date="2021" name="Int. J. Syst. Evol. Microbiol.">
        <title>Roseibium litorale sp. nov., isolated from a tidal flat sediment and proposal for the reclassification of Labrenzia polysiphoniae as Roseibium polysiphoniae comb. nov.</title>
        <authorList>
            <person name="Liu Y."/>
            <person name="Pei T."/>
            <person name="Du J."/>
            <person name="Chao M."/>
            <person name="Deng M.R."/>
            <person name="Zhu H."/>
        </authorList>
    </citation>
    <scope>NUCLEOTIDE SEQUENCE [LARGE SCALE GENOMIC DNA]</scope>
    <source>
        <strain evidence="1 2">4C16A</strain>
    </source>
</reference>
<dbReference type="InterPro" id="IPR011738">
    <property type="entry name" value="Phage_CHP"/>
</dbReference>
<organism evidence="1 2">
    <name type="scientific">Roseibium litorale</name>
    <dbReference type="NCBI Taxonomy" id="2803841"/>
    <lineage>
        <taxon>Bacteria</taxon>
        <taxon>Pseudomonadati</taxon>
        <taxon>Pseudomonadota</taxon>
        <taxon>Alphaproteobacteria</taxon>
        <taxon>Hyphomicrobiales</taxon>
        <taxon>Stappiaceae</taxon>
        <taxon>Roseibium</taxon>
    </lineage>
</organism>
<dbReference type="EMBL" id="JACYXI010000013">
    <property type="protein sequence ID" value="MBD8893498.1"/>
    <property type="molecule type" value="Genomic_DNA"/>
</dbReference>
<dbReference type="CDD" id="cd08054">
    <property type="entry name" value="gp6"/>
    <property type="match status" value="1"/>
</dbReference>
<evidence type="ECO:0000313" key="2">
    <source>
        <dbReference type="Proteomes" id="UP000632063"/>
    </source>
</evidence>
<proteinExistence type="predicted"/>
<reference evidence="2" key="1">
    <citation type="submission" date="2020-09" db="EMBL/GenBank/DDBJ databases">
        <title>The genome sequence of strain Labrenzia suaedae 4C16A.</title>
        <authorList>
            <person name="Liu Y."/>
        </authorList>
    </citation>
    <scope>NUCLEOTIDE SEQUENCE [LARGE SCALE GENOMIC DNA]</scope>
    <source>
        <strain evidence="2">4C16A</strain>
    </source>
</reference>
<dbReference type="RefSeq" id="WP_192149622.1">
    <property type="nucleotide sequence ID" value="NZ_JACYXI010000013.1"/>
</dbReference>
<name>A0ABR9CRK8_9HYPH</name>
<accession>A0ABR9CRK8</accession>